<proteinExistence type="predicted"/>
<dbReference type="Proteomes" id="UP001055879">
    <property type="component" value="Linkage Group LG02"/>
</dbReference>
<gene>
    <name evidence="1" type="ORF">L6452_06168</name>
</gene>
<sequence length="81" mass="9724">MYKETWCQKVGLPNCKWLHLSVQRIQTWQLIFYSTYYLKHFLFFVGNHYIILSLWVLILEESAYQLLLSGLHLPSSKFAVQ</sequence>
<keyword evidence="2" id="KW-1185">Reference proteome</keyword>
<evidence type="ECO:0000313" key="2">
    <source>
        <dbReference type="Proteomes" id="UP001055879"/>
    </source>
</evidence>
<comment type="caution">
    <text evidence="1">The sequence shown here is derived from an EMBL/GenBank/DDBJ whole genome shotgun (WGS) entry which is preliminary data.</text>
</comment>
<organism evidence="1 2">
    <name type="scientific">Arctium lappa</name>
    <name type="common">Greater burdock</name>
    <name type="synonym">Lappa major</name>
    <dbReference type="NCBI Taxonomy" id="4217"/>
    <lineage>
        <taxon>Eukaryota</taxon>
        <taxon>Viridiplantae</taxon>
        <taxon>Streptophyta</taxon>
        <taxon>Embryophyta</taxon>
        <taxon>Tracheophyta</taxon>
        <taxon>Spermatophyta</taxon>
        <taxon>Magnoliopsida</taxon>
        <taxon>eudicotyledons</taxon>
        <taxon>Gunneridae</taxon>
        <taxon>Pentapetalae</taxon>
        <taxon>asterids</taxon>
        <taxon>campanulids</taxon>
        <taxon>Asterales</taxon>
        <taxon>Asteraceae</taxon>
        <taxon>Carduoideae</taxon>
        <taxon>Cardueae</taxon>
        <taxon>Arctiinae</taxon>
        <taxon>Arctium</taxon>
    </lineage>
</organism>
<protein>
    <submittedName>
        <fullName evidence="1">Uncharacterized protein</fullName>
    </submittedName>
</protein>
<name>A0ACB9EIR4_ARCLA</name>
<reference evidence="1 2" key="2">
    <citation type="journal article" date="2022" name="Mol. Ecol. Resour.">
        <title>The genomes of chicory, endive, great burdock and yacon provide insights into Asteraceae paleo-polyploidization history and plant inulin production.</title>
        <authorList>
            <person name="Fan W."/>
            <person name="Wang S."/>
            <person name="Wang H."/>
            <person name="Wang A."/>
            <person name="Jiang F."/>
            <person name="Liu H."/>
            <person name="Zhao H."/>
            <person name="Xu D."/>
            <person name="Zhang Y."/>
        </authorList>
    </citation>
    <scope>NUCLEOTIDE SEQUENCE [LARGE SCALE GENOMIC DNA]</scope>
    <source>
        <strain evidence="2">cv. Niubang</strain>
    </source>
</reference>
<dbReference type="EMBL" id="CM042048">
    <property type="protein sequence ID" value="KAI3758601.1"/>
    <property type="molecule type" value="Genomic_DNA"/>
</dbReference>
<accession>A0ACB9EIR4</accession>
<evidence type="ECO:0000313" key="1">
    <source>
        <dbReference type="EMBL" id="KAI3758601.1"/>
    </source>
</evidence>
<reference evidence="2" key="1">
    <citation type="journal article" date="2022" name="Mol. Ecol. Resour.">
        <title>The genomes of chicory, endive, great burdock and yacon provide insights into Asteraceae palaeo-polyploidization history and plant inulin production.</title>
        <authorList>
            <person name="Fan W."/>
            <person name="Wang S."/>
            <person name="Wang H."/>
            <person name="Wang A."/>
            <person name="Jiang F."/>
            <person name="Liu H."/>
            <person name="Zhao H."/>
            <person name="Xu D."/>
            <person name="Zhang Y."/>
        </authorList>
    </citation>
    <scope>NUCLEOTIDE SEQUENCE [LARGE SCALE GENOMIC DNA]</scope>
    <source>
        <strain evidence="2">cv. Niubang</strain>
    </source>
</reference>